<reference evidence="4 5" key="2">
    <citation type="journal article" date="1996" name="DNA Res.">
        <title>Sequence analysis of the genome of the unicellular cyanobacterium Synechocystis sp. strain PCC6803. II. Sequence determination of the entire genome and assignment of potential protein-coding regions.</title>
        <authorList>
            <person name="Kaneko T."/>
            <person name="Sato S."/>
            <person name="Kotani H."/>
            <person name="Tanaka A."/>
            <person name="Asamizu E."/>
            <person name="Nakamura Y."/>
            <person name="Miyajima N."/>
            <person name="Hirosawa M."/>
            <person name="Sugiura M."/>
            <person name="Sasamoto S."/>
            <person name="Kimura T."/>
            <person name="Hosouchi T."/>
            <person name="Matsuno A."/>
            <person name="Muraki A."/>
            <person name="Nakazaki N."/>
            <person name="Naruo K."/>
            <person name="Okumura S."/>
            <person name="Shimpo S."/>
            <person name="Takeuchi C."/>
            <person name="Wada T."/>
            <person name="Watanabe A."/>
            <person name="Yamada M."/>
            <person name="Yasuda M."/>
            <person name="Tabata S."/>
        </authorList>
    </citation>
    <scope>NUCLEOTIDE SEQUENCE [LARGE SCALE GENOMIC DNA]</scope>
    <source>
        <strain evidence="5">ATCC 27184 / PCC 6803 / Kazusa</strain>
    </source>
</reference>
<name>Q55712_SYNY3</name>
<keyword evidence="1" id="KW-0809">Transit peptide</keyword>
<evidence type="ECO:0000313" key="5">
    <source>
        <dbReference type="Proteomes" id="UP000001425"/>
    </source>
</evidence>
<dbReference type="Pfam" id="PF01571">
    <property type="entry name" value="GCV_T"/>
    <property type="match status" value="1"/>
</dbReference>
<dbReference type="InterPro" id="IPR057460">
    <property type="entry name" value="CAF17_C"/>
</dbReference>
<evidence type="ECO:0000259" key="2">
    <source>
        <dbReference type="Pfam" id="PF01571"/>
    </source>
</evidence>
<evidence type="ECO:0000313" key="4">
    <source>
        <dbReference type="EMBL" id="BAA10353.1"/>
    </source>
</evidence>
<feature type="domain" description="GCVT N-terminal" evidence="2">
    <location>
        <begin position="18"/>
        <end position="118"/>
    </location>
</feature>
<dbReference type="PaxDb" id="1148-1001622"/>
<sequence>MALPFDLEQTWLYPLPEFSLIALQGEDRRRFLHNQTTNAVEARAVGEWFETVFVNSTGRTLELATVYVRQDSLWLQVEAGQKDFLWQWMDRFIFPFDKVELRDLSAHYRAVVLLGEKVEEHNLGWQLPTGNQWLAQSVQGVELLISAQTGLDLPGYTVIFPADQQELVNQLWGHLPLINPDQWESLRIYQGRPQAGKELTEDYNPLEAGLWRAISFTKGCYIGQETIARLNTYQGVKQRLWRITLDRQAEAGTVITLEGQKVGILTSVKGLTGLGYLKTKLVDQGMTVQLGEAIATVEKPPYLSHQYYQGPS</sequence>
<dbReference type="PANTHER" id="PTHR22602:SF0">
    <property type="entry name" value="TRANSFERASE CAF17, MITOCHONDRIAL-RELATED"/>
    <property type="match status" value="1"/>
</dbReference>
<dbReference type="KEGG" id="syn:slr0635"/>
<dbReference type="EnsemblBacteria" id="BAA10353">
    <property type="protein sequence ID" value="BAA10353"/>
    <property type="gene ID" value="BAA10353"/>
</dbReference>
<dbReference type="EMBL" id="BA000022">
    <property type="protein sequence ID" value="BAA10353.1"/>
    <property type="molecule type" value="Genomic_DNA"/>
</dbReference>
<feature type="domain" description="CAF17 C-terminal" evidence="3">
    <location>
        <begin position="238"/>
        <end position="301"/>
    </location>
</feature>
<proteinExistence type="predicted"/>
<dbReference type="GO" id="GO:0016226">
    <property type="term" value="P:iron-sulfur cluster assembly"/>
    <property type="evidence" value="ECO:0000318"/>
    <property type="project" value="GO_Central"/>
</dbReference>
<evidence type="ECO:0000259" key="3">
    <source>
        <dbReference type="Pfam" id="PF25455"/>
    </source>
</evidence>
<dbReference type="PhylomeDB" id="Q55712"/>
<dbReference type="FunFam" id="3.30.1360.120:FF:000021">
    <property type="entry name" value="Slr0635 protein"/>
    <property type="match status" value="1"/>
</dbReference>
<dbReference type="InterPro" id="IPR006222">
    <property type="entry name" value="GCVT_N"/>
</dbReference>
<dbReference type="Gene3D" id="3.30.1360.120">
    <property type="entry name" value="Probable tRNA modification gtpase trme, domain 1"/>
    <property type="match status" value="1"/>
</dbReference>
<accession>Q55712</accession>
<reference evidence="4 5" key="1">
    <citation type="journal article" date="1995" name="DNA Res.">
        <title>Sequence analysis of the genome of the unicellular cyanobacterium Synechocystis sp. strain PCC6803. I. Sequence features in the 1 Mb region from map positions 64% to 92% of the genome.</title>
        <authorList>
            <person name="Kaneko T."/>
            <person name="Tanaka A."/>
            <person name="Sato S."/>
            <person name="Kotani H."/>
            <person name="Sazuka T."/>
            <person name="Miyajima N."/>
            <person name="Sugiura M."/>
            <person name="Tabata S."/>
        </authorList>
    </citation>
    <scope>NUCLEOTIDE SEQUENCE [LARGE SCALE GENOMIC DNA]</scope>
    <source>
        <strain evidence="5">ATCC 27184 / PCC 6803 / Kazusa</strain>
    </source>
</reference>
<dbReference type="InterPro" id="IPR045179">
    <property type="entry name" value="YgfZ/GcvT"/>
</dbReference>
<dbReference type="Proteomes" id="UP000001425">
    <property type="component" value="Chromosome"/>
</dbReference>
<evidence type="ECO:0000256" key="1">
    <source>
        <dbReference type="ARBA" id="ARBA00022946"/>
    </source>
</evidence>
<dbReference type="PIR" id="S76507">
    <property type="entry name" value="S76507"/>
</dbReference>
<gene>
    <name evidence="4" type="ordered locus">slr0635</name>
</gene>
<dbReference type="InterPro" id="IPR017703">
    <property type="entry name" value="YgfZ/GCV_T_CS"/>
</dbReference>
<dbReference type="STRING" id="1148.gene:10499854"/>
<dbReference type="IntAct" id="Q55712">
    <property type="interactions" value="1"/>
</dbReference>
<dbReference type="NCBIfam" id="TIGR03317">
    <property type="entry name" value="ygfZ_signature"/>
    <property type="match status" value="1"/>
</dbReference>
<dbReference type="AlphaFoldDB" id="Q55712"/>
<dbReference type="eggNOG" id="COG0354">
    <property type="taxonomic scope" value="Bacteria"/>
</dbReference>
<dbReference type="PANTHER" id="PTHR22602">
    <property type="entry name" value="TRANSFERASE CAF17, MITOCHONDRIAL-RELATED"/>
    <property type="match status" value="1"/>
</dbReference>
<dbReference type="InterPro" id="IPR027266">
    <property type="entry name" value="TrmE/GcvT-like"/>
</dbReference>
<organism evidence="4 5">
    <name type="scientific">Synechocystis sp. (strain ATCC 27184 / PCC 6803 / Kazusa)</name>
    <dbReference type="NCBI Taxonomy" id="1111708"/>
    <lineage>
        <taxon>Bacteria</taxon>
        <taxon>Bacillati</taxon>
        <taxon>Cyanobacteriota</taxon>
        <taxon>Cyanophyceae</taxon>
        <taxon>Synechococcales</taxon>
        <taxon>Merismopediaceae</taxon>
        <taxon>Synechocystis</taxon>
    </lineage>
</organism>
<protein>
    <submittedName>
        <fullName evidence="4">Slr0635 protein</fullName>
    </submittedName>
</protein>
<dbReference type="SUPFAM" id="SSF103025">
    <property type="entry name" value="Folate-binding domain"/>
    <property type="match status" value="1"/>
</dbReference>
<dbReference type="InParanoid" id="Q55712"/>
<keyword evidence="5" id="KW-1185">Reference proteome</keyword>
<dbReference type="Pfam" id="PF25455">
    <property type="entry name" value="Beta-barrel_CAF17_C"/>
    <property type="match status" value="1"/>
</dbReference>